<keyword evidence="4" id="KW-1185">Reference proteome</keyword>
<evidence type="ECO:0000313" key="4">
    <source>
        <dbReference type="Proteomes" id="UP000285146"/>
    </source>
</evidence>
<evidence type="ECO:0000259" key="2">
    <source>
        <dbReference type="Pfam" id="PF20237"/>
    </source>
</evidence>
<dbReference type="EMBL" id="LKEB01000017">
    <property type="protein sequence ID" value="ROW13910.1"/>
    <property type="molecule type" value="Genomic_DNA"/>
</dbReference>
<dbReference type="OrthoDB" id="3546297at2759"/>
<keyword evidence="1" id="KW-0472">Membrane</keyword>
<protein>
    <recommendedName>
        <fullName evidence="2">DUF6594 domain-containing protein</fullName>
    </recommendedName>
</protein>
<dbReference type="Pfam" id="PF20237">
    <property type="entry name" value="DUF6594"/>
    <property type="match status" value="1"/>
</dbReference>
<keyword evidence="1" id="KW-1133">Transmembrane helix</keyword>
<keyword evidence="1" id="KW-0812">Transmembrane</keyword>
<dbReference type="AlphaFoldDB" id="A0A423XD62"/>
<evidence type="ECO:0000256" key="1">
    <source>
        <dbReference type="SAM" id="Phobius"/>
    </source>
</evidence>
<feature type="transmembrane region" description="Helical" evidence="1">
    <location>
        <begin position="220"/>
        <end position="241"/>
    </location>
</feature>
<sequence length="284" mass="32449">MWPKSPKNDTAPQIKSTLDPLAPGVWTVDHHYENLIQEIATGHLSLPAGVQDPADVEKGDGLQKYQRVFRISFAEMQRMHLRKLQIKLIKHAVDMRVSKQESDRWEDELAQYIQAMKDYDYMRECTQRPPDYFVATGERFVDRYVMGKVIGDPDRLGDLEKVLPIGPWESYKKATPIGSTRHRMTRKMWWVGLRDRGLLAALAAVFLLGPMWLMVLHETIYTGLITTTVCVFVFGSVASVWLEKPIDVISATAAYAAVLVVFQTQLEAMSKQRRELVDAIELVE</sequence>
<dbReference type="InParanoid" id="A0A423XD62"/>
<dbReference type="Proteomes" id="UP000285146">
    <property type="component" value="Unassembled WGS sequence"/>
</dbReference>
<dbReference type="InterPro" id="IPR046529">
    <property type="entry name" value="DUF6594"/>
</dbReference>
<comment type="caution">
    <text evidence="3">The sequence shown here is derived from an EMBL/GenBank/DDBJ whole genome shotgun (WGS) entry which is preliminary data.</text>
</comment>
<feature type="transmembrane region" description="Helical" evidence="1">
    <location>
        <begin position="197"/>
        <end position="214"/>
    </location>
</feature>
<reference evidence="3 4" key="1">
    <citation type="submission" date="2015-09" db="EMBL/GenBank/DDBJ databases">
        <title>Host preference determinants of Valsa canker pathogens revealed by comparative genomics.</title>
        <authorList>
            <person name="Yin Z."/>
            <person name="Huang L."/>
        </authorList>
    </citation>
    <scope>NUCLEOTIDE SEQUENCE [LARGE SCALE GENOMIC DNA]</scope>
    <source>
        <strain evidence="3 4">SXYLt</strain>
    </source>
</reference>
<evidence type="ECO:0000313" key="3">
    <source>
        <dbReference type="EMBL" id="ROW13910.1"/>
    </source>
</evidence>
<proteinExistence type="predicted"/>
<dbReference type="STRING" id="1230097.A0A423XD62"/>
<accession>A0A423XD62</accession>
<feature type="domain" description="DUF6594" evidence="2">
    <location>
        <begin position="188"/>
        <end position="260"/>
    </location>
</feature>
<organism evidence="3 4">
    <name type="scientific">Cytospora leucostoma</name>
    <dbReference type="NCBI Taxonomy" id="1230097"/>
    <lineage>
        <taxon>Eukaryota</taxon>
        <taxon>Fungi</taxon>
        <taxon>Dikarya</taxon>
        <taxon>Ascomycota</taxon>
        <taxon>Pezizomycotina</taxon>
        <taxon>Sordariomycetes</taxon>
        <taxon>Sordariomycetidae</taxon>
        <taxon>Diaporthales</taxon>
        <taxon>Cytosporaceae</taxon>
        <taxon>Cytospora</taxon>
    </lineage>
</organism>
<gene>
    <name evidence="3" type="ORF">VPNG_03591</name>
</gene>
<name>A0A423XD62_9PEZI</name>